<accession>A0A0C1MKP2</accession>
<proteinExistence type="predicted"/>
<gene>
    <name evidence="2" type="ORF">JF50_10465</name>
</gene>
<dbReference type="EMBL" id="JWIC01000005">
    <property type="protein sequence ID" value="KID57594.1"/>
    <property type="molecule type" value="Genomic_DNA"/>
</dbReference>
<evidence type="ECO:0000256" key="1">
    <source>
        <dbReference type="SAM" id="MobiDB-lite"/>
    </source>
</evidence>
<dbReference type="AlphaFoldDB" id="A0A0C1MKP2"/>
<dbReference type="RefSeq" id="WP_039609364.1">
    <property type="nucleotide sequence ID" value="NZ_JWIC01000005.1"/>
</dbReference>
<feature type="compositionally biased region" description="Low complexity" evidence="1">
    <location>
        <begin position="17"/>
        <end position="29"/>
    </location>
</feature>
<dbReference type="OrthoDB" id="9856092at2"/>
<dbReference type="Proteomes" id="UP000031327">
    <property type="component" value="Unassembled WGS sequence"/>
</dbReference>
<evidence type="ECO:0000313" key="3">
    <source>
        <dbReference type="Proteomes" id="UP000031327"/>
    </source>
</evidence>
<protein>
    <submittedName>
        <fullName evidence="2">Uncharacterized protein</fullName>
    </submittedName>
</protein>
<feature type="region of interest" description="Disordered" evidence="1">
    <location>
        <begin position="1"/>
        <end position="29"/>
    </location>
</feature>
<name>A0A0C1MKP2_9GAMM</name>
<sequence length="257" mass="29515">MSQQSSQSPQPQPQPQPQSTSQPQPQSQPRASILEIQWGNVVAKVYRKRVLACIAVVGAVSFLFKKEIKSWIDRQNDTEPYVQYDNYKAIHPQVNDIISSWNKVHSVEDTLRDDVRKILRTIYGIHSRFSTLKVDKLSISTQIYWHMDNARLNNILYDIHGDEKYAEEAIKFVNEAKRLSSDASKMNDNDLKNLHEHNVDYEIDWIQIASFTLTISNGNGLYKAELEKLIAKYGGCDMFKTDPVTHFKMREGLPCAA</sequence>
<comment type="caution">
    <text evidence="2">The sequence shown here is derived from an EMBL/GenBank/DDBJ whole genome shotgun (WGS) entry which is preliminary data.</text>
</comment>
<evidence type="ECO:0000313" key="2">
    <source>
        <dbReference type="EMBL" id="KID57594.1"/>
    </source>
</evidence>
<organism evidence="2 3">
    <name type="scientific">Pseudoalteromonas luteoviolacea</name>
    <dbReference type="NCBI Taxonomy" id="43657"/>
    <lineage>
        <taxon>Bacteria</taxon>
        <taxon>Pseudomonadati</taxon>
        <taxon>Pseudomonadota</taxon>
        <taxon>Gammaproteobacteria</taxon>
        <taxon>Alteromonadales</taxon>
        <taxon>Pseudoalteromonadaceae</taxon>
        <taxon>Pseudoalteromonas</taxon>
    </lineage>
</organism>
<reference evidence="2 3" key="1">
    <citation type="submission" date="2014-12" db="EMBL/GenBank/DDBJ databases">
        <title>Draft Genome Sequence of Pseudoalteromonas luteoviolacea HI1.</title>
        <authorList>
            <person name="Asahina A.Y."/>
            <person name="Hadfield M.G."/>
        </authorList>
    </citation>
    <scope>NUCLEOTIDE SEQUENCE [LARGE SCALE GENOMIC DNA]</scope>
    <source>
        <strain evidence="2 3">HI1</strain>
    </source>
</reference>